<evidence type="ECO:0000313" key="2">
    <source>
        <dbReference type="EMBL" id="GAA2208459.1"/>
    </source>
</evidence>
<feature type="region of interest" description="Disordered" evidence="1">
    <location>
        <begin position="307"/>
        <end position="352"/>
    </location>
</feature>
<evidence type="ECO:0000256" key="1">
    <source>
        <dbReference type="SAM" id="MobiDB-lite"/>
    </source>
</evidence>
<sequence>MARLLRHLEEELYVQGGLALYGGTDCPEFRDRESEADYYTAAIRLEAWDAEPPHSAREAGDAEPPYSGHEAGDAELPHSSREAADAEPPDPGPGWRLVGRQEFTAETGVIQLGVTDDTGHDFLIGPPFFAYGVTAHVGDPDVTQWLFRFWPVRDAFDPTVHLRPRDAGEPRQVPVPVTAAGQWATMRPGALRLREWTGFFGHDAGPIAGALNPDYASTFLIPDDEVDLRGKRAGGTYRMWRWEWETADGRPHDGNLLTARVVHLRDPHGSRLLASGIVTVLGMEGTRYLVRDAEPHEAARVLCSEETWAGAVPTRSDAEEPRSDAEEPRSDAEEPRPDSEEPRPDSEEPRLG</sequence>
<feature type="compositionally biased region" description="Basic and acidic residues" evidence="1">
    <location>
        <begin position="316"/>
        <end position="352"/>
    </location>
</feature>
<accession>A0ABN3CGC9</accession>
<protein>
    <submittedName>
        <fullName evidence="2">Uncharacterized protein</fullName>
    </submittedName>
</protein>
<dbReference type="EMBL" id="BAAAQX010000009">
    <property type="protein sequence ID" value="GAA2208459.1"/>
    <property type="molecule type" value="Genomic_DNA"/>
</dbReference>
<name>A0ABN3CGC9_9ACTN</name>
<feature type="compositionally biased region" description="Basic and acidic residues" evidence="1">
    <location>
        <begin position="51"/>
        <end position="60"/>
    </location>
</feature>
<organism evidence="2 3">
    <name type="scientific">Nonomuraea monospora</name>
    <dbReference type="NCBI Taxonomy" id="568818"/>
    <lineage>
        <taxon>Bacteria</taxon>
        <taxon>Bacillati</taxon>
        <taxon>Actinomycetota</taxon>
        <taxon>Actinomycetes</taxon>
        <taxon>Streptosporangiales</taxon>
        <taxon>Streptosporangiaceae</taxon>
        <taxon>Nonomuraea</taxon>
    </lineage>
</organism>
<dbReference type="Proteomes" id="UP001499843">
    <property type="component" value="Unassembled WGS sequence"/>
</dbReference>
<proteinExistence type="predicted"/>
<evidence type="ECO:0000313" key="3">
    <source>
        <dbReference type="Proteomes" id="UP001499843"/>
    </source>
</evidence>
<gene>
    <name evidence="2" type="ORF">GCM10009850_039170</name>
</gene>
<feature type="region of interest" description="Disordered" evidence="1">
    <location>
        <begin position="49"/>
        <end position="97"/>
    </location>
</feature>
<feature type="compositionally biased region" description="Basic and acidic residues" evidence="1">
    <location>
        <begin position="70"/>
        <end position="84"/>
    </location>
</feature>
<reference evidence="2 3" key="1">
    <citation type="journal article" date="2019" name="Int. J. Syst. Evol. Microbiol.">
        <title>The Global Catalogue of Microorganisms (GCM) 10K type strain sequencing project: providing services to taxonomists for standard genome sequencing and annotation.</title>
        <authorList>
            <consortium name="The Broad Institute Genomics Platform"/>
            <consortium name="The Broad Institute Genome Sequencing Center for Infectious Disease"/>
            <person name="Wu L."/>
            <person name="Ma J."/>
        </authorList>
    </citation>
    <scope>NUCLEOTIDE SEQUENCE [LARGE SCALE GENOMIC DNA]</scope>
    <source>
        <strain evidence="2 3">JCM 16114</strain>
    </source>
</reference>
<dbReference type="RefSeq" id="WP_344476632.1">
    <property type="nucleotide sequence ID" value="NZ_BAAAQX010000009.1"/>
</dbReference>
<keyword evidence="3" id="KW-1185">Reference proteome</keyword>
<comment type="caution">
    <text evidence="2">The sequence shown here is derived from an EMBL/GenBank/DDBJ whole genome shotgun (WGS) entry which is preliminary data.</text>
</comment>